<evidence type="ECO:0000256" key="6">
    <source>
        <dbReference type="ARBA" id="ARBA00022559"/>
    </source>
</evidence>
<keyword evidence="7 20" id="KW-0349">Heme</keyword>
<reference evidence="22 23" key="1">
    <citation type="journal article" date="2016" name="DNA Res.">
        <title>The draft genome of MD-2 pineapple using hybrid error correction of long reads.</title>
        <authorList>
            <person name="Redwan R.M."/>
            <person name="Saidin A."/>
            <person name="Kumar S.V."/>
        </authorList>
    </citation>
    <scope>NUCLEOTIDE SEQUENCE [LARGE SCALE GENOMIC DNA]</scope>
    <source>
        <strain evidence="23">cv. MD2</strain>
        <tissue evidence="22">Leaf</tissue>
    </source>
</reference>
<organism evidence="22 23">
    <name type="scientific">Ananas comosus</name>
    <name type="common">Pineapple</name>
    <name type="synonym">Ananas ananas</name>
    <dbReference type="NCBI Taxonomy" id="4615"/>
    <lineage>
        <taxon>Eukaryota</taxon>
        <taxon>Viridiplantae</taxon>
        <taxon>Streptophyta</taxon>
        <taxon>Embryophyta</taxon>
        <taxon>Tracheophyta</taxon>
        <taxon>Spermatophyta</taxon>
        <taxon>Magnoliopsida</taxon>
        <taxon>Liliopsida</taxon>
        <taxon>Poales</taxon>
        <taxon>Bromeliaceae</taxon>
        <taxon>Bromelioideae</taxon>
        <taxon>Ananas</taxon>
    </lineage>
</organism>
<evidence type="ECO:0000256" key="17">
    <source>
        <dbReference type="PIRSR" id="PIRSR600823-3"/>
    </source>
</evidence>
<feature type="binding site" evidence="16">
    <location>
        <position position="204"/>
    </location>
    <ligand>
        <name>substrate</name>
    </ligand>
</feature>
<keyword evidence="5 20" id="KW-0964">Secreted</keyword>
<dbReference type="PROSITE" id="PS00435">
    <property type="entry name" value="PEROXIDASE_1"/>
    <property type="match status" value="1"/>
</dbReference>
<dbReference type="Gene3D" id="1.10.520.10">
    <property type="match status" value="2"/>
</dbReference>
<dbReference type="PANTHER" id="PTHR31517:SF59">
    <property type="entry name" value="PEROXIDASE"/>
    <property type="match status" value="1"/>
</dbReference>
<feature type="disulfide bond" evidence="19">
    <location>
        <begin position="118"/>
        <end position="359"/>
    </location>
</feature>
<dbReference type="PROSITE" id="PS50873">
    <property type="entry name" value="PEROXIDASE_4"/>
    <property type="match status" value="1"/>
</dbReference>
<comment type="function">
    <text evidence="2">Removal of H(2)O(2), oxidation of toxic reductants, biosynthesis and degradation of lignin, suberization, auxin catabolism, response to environmental stresses such as wounding, pathogen attack and oxidative stress. These functions might be dependent on each isozyme/isoform in each plant tissue.</text>
</comment>
<feature type="chain" id="PRO_5008444368" description="Peroxidase" evidence="20">
    <location>
        <begin position="24"/>
        <end position="363"/>
    </location>
</feature>
<dbReference type="GO" id="GO:0005576">
    <property type="term" value="C:extracellular region"/>
    <property type="evidence" value="ECO:0007669"/>
    <property type="project" value="UniProtKB-SubCell"/>
</dbReference>
<dbReference type="PANTHER" id="PTHR31517">
    <property type="match status" value="1"/>
</dbReference>
<dbReference type="GO" id="GO:0046872">
    <property type="term" value="F:metal ion binding"/>
    <property type="evidence" value="ECO:0007669"/>
    <property type="project" value="UniProtKB-UniRule"/>
</dbReference>
<feature type="non-terminal residue" evidence="22">
    <location>
        <position position="363"/>
    </location>
</feature>
<dbReference type="PRINTS" id="PR00458">
    <property type="entry name" value="PEROXIDASE"/>
</dbReference>
<feature type="site" description="Transition state stabilizer" evidence="18">
    <location>
        <position position="60"/>
    </location>
</feature>
<dbReference type="InterPro" id="IPR019793">
    <property type="entry name" value="Peroxidases_heam-ligand_BS"/>
</dbReference>
<feature type="binding site" evidence="17">
    <location>
        <position position="287"/>
    </location>
    <ligand>
        <name>Ca(2+)</name>
        <dbReference type="ChEBI" id="CHEBI:29108"/>
        <label>2</label>
    </ligand>
</feature>
<gene>
    <name evidence="22" type="ORF">ACMD2_18289</name>
</gene>
<comment type="subcellular location">
    <subcellularLocation>
        <location evidence="20">Secreted</location>
    </subcellularLocation>
</comment>
<dbReference type="GO" id="GO:0020037">
    <property type="term" value="F:heme binding"/>
    <property type="evidence" value="ECO:0007669"/>
    <property type="project" value="UniProtKB-UniRule"/>
</dbReference>
<dbReference type="EMBL" id="LSRQ01000185">
    <property type="protein sequence ID" value="OAY84691.1"/>
    <property type="molecule type" value="Genomic_DNA"/>
</dbReference>
<keyword evidence="9 17" id="KW-0106">Calcium</keyword>
<feature type="binding site" evidence="17">
    <location>
        <position position="291"/>
    </location>
    <ligand>
        <name>Ca(2+)</name>
        <dbReference type="ChEBI" id="CHEBI:29108"/>
        <label>2</label>
    </ligand>
</feature>
<dbReference type="InterPro" id="IPR033905">
    <property type="entry name" value="Secretory_peroxidase"/>
</dbReference>
<keyword evidence="20" id="KW-0732">Signal</keyword>
<feature type="binding site" evidence="17">
    <location>
        <position position="74"/>
    </location>
    <ligand>
        <name>Ca(2+)</name>
        <dbReference type="ChEBI" id="CHEBI:29108"/>
        <label>1</label>
    </ligand>
</feature>
<dbReference type="GO" id="GO:0140825">
    <property type="term" value="F:lactoperoxidase activity"/>
    <property type="evidence" value="ECO:0007669"/>
    <property type="project" value="UniProtKB-EC"/>
</dbReference>
<comment type="caution">
    <text evidence="22">The sequence shown here is derived from an EMBL/GenBank/DDBJ whole genome shotgun (WGS) entry which is preliminary data.</text>
</comment>
<keyword evidence="14 20" id="KW-0376">Hydrogen peroxide</keyword>
<dbReference type="FunFam" id="1.10.420.10:FF:000006">
    <property type="entry name" value="Peroxidase"/>
    <property type="match status" value="1"/>
</dbReference>
<dbReference type="Pfam" id="PF00141">
    <property type="entry name" value="peroxidase"/>
    <property type="match status" value="1"/>
</dbReference>
<dbReference type="AlphaFoldDB" id="A0A199W619"/>
<evidence type="ECO:0000313" key="22">
    <source>
        <dbReference type="EMBL" id="OAY84691.1"/>
    </source>
</evidence>
<feature type="binding site" evidence="17">
    <location>
        <position position="72"/>
    </location>
    <ligand>
        <name>Ca(2+)</name>
        <dbReference type="ChEBI" id="CHEBI:29108"/>
        <label>1</label>
    </ligand>
</feature>
<evidence type="ECO:0000256" key="11">
    <source>
        <dbReference type="ARBA" id="ARBA00023004"/>
    </source>
</evidence>
<protein>
    <recommendedName>
        <fullName evidence="4 20">Peroxidase</fullName>
        <ecNumber evidence="4 20">1.11.1.7</ecNumber>
    </recommendedName>
</protein>
<evidence type="ECO:0000313" key="23">
    <source>
        <dbReference type="Proteomes" id="UP000092600"/>
    </source>
</evidence>
<comment type="similarity">
    <text evidence="3">Belongs to the peroxidase family. Ascorbate peroxidase subfamily.</text>
</comment>
<evidence type="ECO:0000256" key="2">
    <source>
        <dbReference type="ARBA" id="ARBA00002322"/>
    </source>
</evidence>
<evidence type="ECO:0000259" key="21">
    <source>
        <dbReference type="PROSITE" id="PS50873"/>
    </source>
</evidence>
<name>A0A199W619_ANACO</name>
<dbReference type="Proteomes" id="UP000092600">
    <property type="component" value="Unassembled WGS sequence"/>
</dbReference>
<dbReference type="InterPro" id="IPR000823">
    <property type="entry name" value="Peroxidase_pln"/>
</dbReference>
<evidence type="ECO:0000256" key="20">
    <source>
        <dbReference type="RuleBase" id="RU362060"/>
    </source>
</evidence>
<dbReference type="GO" id="GO:0006979">
    <property type="term" value="P:response to oxidative stress"/>
    <property type="evidence" value="ECO:0007669"/>
    <property type="project" value="UniProtKB-UniRule"/>
</dbReference>
<keyword evidence="12 19" id="KW-1015">Disulfide bond</keyword>
<evidence type="ECO:0000256" key="14">
    <source>
        <dbReference type="ARBA" id="ARBA00023324"/>
    </source>
</evidence>
<evidence type="ECO:0000256" key="16">
    <source>
        <dbReference type="PIRSR" id="PIRSR600823-2"/>
    </source>
</evidence>
<feature type="domain" description="Plant heme peroxidase family profile" evidence="21">
    <location>
        <begin position="23"/>
        <end position="363"/>
    </location>
</feature>
<evidence type="ECO:0000256" key="12">
    <source>
        <dbReference type="ARBA" id="ARBA00023157"/>
    </source>
</evidence>
<feature type="disulfide bond" evidence="19">
    <location>
        <begin position="33"/>
        <end position="112"/>
    </location>
</feature>
<dbReference type="InterPro" id="IPR010255">
    <property type="entry name" value="Haem_peroxidase_sf"/>
</dbReference>
<dbReference type="STRING" id="4615.A0A199W619"/>
<evidence type="ECO:0000256" key="9">
    <source>
        <dbReference type="ARBA" id="ARBA00022837"/>
    </source>
</evidence>
<evidence type="ECO:0000256" key="7">
    <source>
        <dbReference type="ARBA" id="ARBA00022617"/>
    </source>
</evidence>
<feature type="active site" description="Proton acceptor" evidence="15">
    <location>
        <position position="64"/>
    </location>
</feature>
<evidence type="ECO:0000256" key="10">
    <source>
        <dbReference type="ARBA" id="ARBA00023002"/>
    </source>
</evidence>
<dbReference type="CDD" id="cd00693">
    <property type="entry name" value="secretory_peroxidase"/>
    <property type="match status" value="1"/>
</dbReference>
<dbReference type="GO" id="GO:0042744">
    <property type="term" value="P:hydrogen peroxide catabolic process"/>
    <property type="evidence" value="ECO:0007669"/>
    <property type="project" value="UniProtKB-KW"/>
</dbReference>
<evidence type="ECO:0000256" key="1">
    <source>
        <dbReference type="ARBA" id="ARBA00000189"/>
    </source>
</evidence>
<dbReference type="EC" id="1.11.1.7" evidence="4 20"/>
<evidence type="ECO:0000256" key="13">
    <source>
        <dbReference type="ARBA" id="ARBA00023180"/>
    </source>
</evidence>
<comment type="cofactor">
    <cofactor evidence="17 20">
        <name>Ca(2+)</name>
        <dbReference type="ChEBI" id="CHEBI:29108"/>
    </cofactor>
    <text evidence="17 20">Binds 2 calcium ions per subunit.</text>
</comment>
<evidence type="ECO:0000256" key="4">
    <source>
        <dbReference type="ARBA" id="ARBA00012313"/>
    </source>
</evidence>
<dbReference type="Gene3D" id="1.10.420.10">
    <property type="entry name" value="Peroxidase, domain 2"/>
    <property type="match status" value="1"/>
</dbReference>
<comment type="similarity">
    <text evidence="20">Belongs to the peroxidase family. Classical plant (class III) peroxidase subfamily.</text>
</comment>
<feature type="binding site" evidence="17">
    <location>
        <position position="235"/>
    </location>
    <ligand>
        <name>Ca(2+)</name>
        <dbReference type="ChEBI" id="CHEBI:29108"/>
        <label>2</label>
    </ligand>
</feature>
<feature type="binding site" evidence="17">
    <location>
        <position position="70"/>
    </location>
    <ligand>
        <name>Ca(2+)</name>
        <dbReference type="ChEBI" id="CHEBI:29108"/>
        <label>1</label>
    </ligand>
</feature>
<keyword evidence="11 17" id="KW-0408">Iron</keyword>
<dbReference type="SUPFAM" id="SSF48113">
    <property type="entry name" value="Heme-dependent peroxidases"/>
    <property type="match status" value="1"/>
</dbReference>
<feature type="signal peptide" evidence="20">
    <location>
        <begin position="1"/>
        <end position="23"/>
    </location>
</feature>
<evidence type="ECO:0000256" key="18">
    <source>
        <dbReference type="PIRSR" id="PIRSR600823-4"/>
    </source>
</evidence>
<sequence length="363" mass="40332">MKSAYYVVEFLVLVEVILRGGEALSMNYYGMSCPFVEPIVRIVVNQALHKDPTLAAGLLRLHFHDCFVQGCDASVLLDSTSGNTAEKDSPVNLSLRGYEVIDQAKKFLEMQCRGIVSCADIVALAARDAVSWVSDLRFHLLKLYFEELQCFSKKNTILLKTWQNCLHLILFDEYFEAGGPYYDIVKGRKDGTRSKQEDTFTSLPAPTLNTTGLINVFSQHGFTVWELVALSGGHTLGVARCSSFKSRLSSFDSTHDVDPSMDPTFAKTLLSTCSAGDSATQPFDATTNSFDNLYFSALQKGDGVLFSDQTLYVSPQTQQIVNFFAMNQAIFFFNFQQGMMKMGSLDVKEGSQGEVRANCRKIN</sequence>
<evidence type="ECO:0000256" key="15">
    <source>
        <dbReference type="PIRSR" id="PIRSR600823-1"/>
    </source>
</evidence>
<feature type="binding site" description="axial binding residue" evidence="17">
    <location>
        <position position="234"/>
    </location>
    <ligand>
        <name>heme b</name>
        <dbReference type="ChEBI" id="CHEBI:60344"/>
    </ligand>
    <ligandPart>
        <name>Fe</name>
        <dbReference type="ChEBI" id="CHEBI:18248"/>
    </ligandPart>
</feature>
<keyword evidence="6 20" id="KW-0575">Peroxidase</keyword>
<keyword evidence="13" id="KW-0325">Glycoprotein</keyword>
<feature type="binding site" evidence="17">
    <location>
        <position position="68"/>
    </location>
    <ligand>
        <name>Ca(2+)</name>
        <dbReference type="ChEBI" id="CHEBI:29108"/>
        <label>1</label>
    </ligand>
</feature>
<feature type="binding site" evidence="17">
    <location>
        <position position="65"/>
    </location>
    <ligand>
        <name>Ca(2+)</name>
        <dbReference type="ChEBI" id="CHEBI:29108"/>
        <label>1</label>
    </ligand>
</feature>
<dbReference type="PROSITE" id="PS00436">
    <property type="entry name" value="PEROXIDASE_2"/>
    <property type="match status" value="1"/>
</dbReference>
<proteinExistence type="inferred from homology"/>
<comment type="cofactor">
    <cofactor evidence="17 20">
        <name>heme b</name>
        <dbReference type="ChEBI" id="CHEBI:60344"/>
    </cofactor>
    <text evidence="17 20">Binds 1 heme b (iron(II)-protoporphyrin IX) group per subunit.</text>
</comment>
<evidence type="ECO:0000256" key="3">
    <source>
        <dbReference type="ARBA" id="ARBA00006873"/>
    </source>
</evidence>
<evidence type="ECO:0000256" key="19">
    <source>
        <dbReference type="PIRSR" id="PIRSR600823-5"/>
    </source>
</evidence>
<comment type="catalytic activity">
    <reaction evidence="1 20">
        <text>2 a phenolic donor + H2O2 = 2 a phenolic radical donor + 2 H2O</text>
        <dbReference type="Rhea" id="RHEA:56136"/>
        <dbReference type="ChEBI" id="CHEBI:15377"/>
        <dbReference type="ChEBI" id="CHEBI:16240"/>
        <dbReference type="ChEBI" id="CHEBI:139520"/>
        <dbReference type="ChEBI" id="CHEBI:139521"/>
        <dbReference type="EC" id="1.11.1.7"/>
    </reaction>
</comment>
<feature type="disulfide bond" evidence="19">
    <location>
        <begin position="241"/>
        <end position="273"/>
    </location>
</feature>
<feature type="disulfide bond" evidence="19">
    <location>
        <begin position="66"/>
        <end position="71"/>
    </location>
</feature>
<dbReference type="InterPro" id="IPR019794">
    <property type="entry name" value="Peroxidases_AS"/>
</dbReference>
<dbReference type="PRINTS" id="PR00461">
    <property type="entry name" value="PLPEROXIDASE"/>
</dbReference>
<keyword evidence="8 17" id="KW-0479">Metal-binding</keyword>
<feature type="binding site" evidence="17">
    <location>
        <position position="86"/>
    </location>
    <ligand>
        <name>Ca(2+)</name>
        <dbReference type="ChEBI" id="CHEBI:29108"/>
        <label>1</label>
    </ligand>
</feature>
<dbReference type="InterPro" id="IPR002016">
    <property type="entry name" value="Haem_peroxidase"/>
</dbReference>
<evidence type="ECO:0000256" key="5">
    <source>
        <dbReference type="ARBA" id="ARBA00022525"/>
    </source>
</evidence>
<keyword evidence="10 20" id="KW-0560">Oxidoreductase</keyword>
<feature type="binding site" evidence="17">
    <location>
        <position position="284"/>
    </location>
    <ligand>
        <name>Ca(2+)</name>
        <dbReference type="ChEBI" id="CHEBI:29108"/>
        <label>2</label>
    </ligand>
</feature>
<accession>A0A199W619</accession>
<evidence type="ECO:0000256" key="8">
    <source>
        <dbReference type="ARBA" id="ARBA00022723"/>
    </source>
</evidence>